<evidence type="ECO:0000313" key="6">
    <source>
        <dbReference type="Proteomes" id="UP000638648"/>
    </source>
</evidence>
<dbReference type="EMBL" id="JADBEM010000001">
    <property type="protein sequence ID" value="MBE1610707.1"/>
    <property type="molecule type" value="Genomic_DNA"/>
</dbReference>
<keyword evidence="4" id="KW-0812">Transmembrane</keyword>
<keyword evidence="4" id="KW-1133">Transmembrane helix</keyword>
<keyword evidence="6" id="KW-1185">Reference proteome</keyword>
<feature type="transmembrane region" description="Helical" evidence="4">
    <location>
        <begin position="75"/>
        <end position="95"/>
    </location>
</feature>
<dbReference type="Gene3D" id="3.30.70.1880">
    <property type="entry name" value="Protein of unknown function DUF881"/>
    <property type="match status" value="1"/>
</dbReference>
<dbReference type="Pfam" id="PF05949">
    <property type="entry name" value="DUF881"/>
    <property type="match status" value="1"/>
</dbReference>
<proteinExistence type="inferred from homology"/>
<dbReference type="PANTHER" id="PTHR37313">
    <property type="entry name" value="UPF0749 PROTEIN RV1825"/>
    <property type="match status" value="1"/>
</dbReference>
<feature type="region of interest" description="Disordered" evidence="3">
    <location>
        <begin position="1"/>
        <end position="33"/>
    </location>
</feature>
<gene>
    <name evidence="5" type="ORF">HEB94_007555</name>
</gene>
<evidence type="ECO:0000256" key="3">
    <source>
        <dbReference type="SAM" id="MobiDB-lite"/>
    </source>
</evidence>
<dbReference type="GO" id="GO:0005886">
    <property type="term" value="C:plasma membrane"/>
    <property type="evidence" value="ECO:0007669"/>
    <property type="project" value="TreeGrafter"/>
</dbReference>
<organism evidence="5 6">
    <name type="scientific">Actinopolymorpha pittospori</name>
    <dbReference type="NCBI Taxonomy" id="648752"/>
    <lineage>
        <taxon>Bacteria</taxon>
        <taxon>Bacillati</taxon>
        <taxon>Actinomycetota</taxon>
        <taxon>Actinomycetes</taxon>
        <taxon>Propionibacteriales</taxon>
        <taxon>Actinopolymorphaceae</taxon>
        <taxon>Actinopolymorpha</taxon>
    </lineage>
</organism>
<dbReference type="InterPro" id="IPR010273">
    <property type="entry name" value="DUF881"/>
</dbReference>
<comment type="similarity">
    <text evidence="1">Belongs to the UPF0749 family.</text>
</comment>
<dbReference type="RefSeq" id="WP_192754036.1">
    <property type="nucleotide sequence ID" value="NZ_BAABJL010000095.1"/>
</dbReference>
<dbReference type="Proteomes" id="UP000638648">
    <property type="component" value="Unassembled WGS sequence"/>
</dbReference>
<sequence length="309" mass="33422">MARGESDTTTARSERSAAKPKRPPVRQGVWPGAYPEYRRDDSMSLMRELVTHALDDGYAAAAARRGSNRTRSRRGMGATVLVLLVLGLLLTMAALQTRHSAPAVAKEKAELVVRIRNEAERNDTTRAQANSLQEEVTRLQNDLLASTVSGQDLRERLDALDVLAGTGRVEGPGLRLLIDDAPTDDVAGAQSGDGRILDIDLQQVVNGLWAAGAEAITVNGQRLTALTAIRGADKSITVDYRPLARPYVVEAIGNPDSLEARFTESPGGEWLFNLKAVHHIRLETKAVDKLTLPADSGSNLRYARTEGAQ</sequence>
<feature type="coiled-coil region" evidence="2">
    <location>
        <begin position="115"/>
        <end position="142"/>
    </location>
</feature>
<feature type="compositionally biased region" description="Basic and acidic residues" evidence="3">
    <location>
        <begin position="1"/>
        <end position="17"/>
    </location>
</feature>
<dbReference type="PANTHER" id="PTHR37313:SF1">
    <property type="entry name" value="UPF0749 PROTEIN RV1823"/>
    <property type="match status" value="1"/>
</dbReference>
<name>A0A927N847_9ACTN</name>
<evidence type="ECO:0000256" key="4">
    <source>
        <dbReference type="SAM" id="Phobius"/>
    </source>
</evidence>
<evidence type="ECO:0000256" key="2">
    <source>
        <dbReference type="SAM" id="Coils"/>
    </source>
</evidence>
<protein>
    <submittedName>
        <fullName evidence="5">Uncharacterized protein YlxW (UPF0749 family)</fullName>
    </submittedName>
</protein>
<evidence type="ECO:0000256" key="1">
    <source>
        <dbReference type="ARBA" id="ARBA00009108"/>
    </source>
</evidence>
<keyword evidence="4" id="KW-0472">Membrane</keyword>
<keyword evidence="2" id="KW-0175">Coiled coil</keyword>
<reference evidence="5" key="1">
    <citation type="submission" date="2020-10" db="EMBL/GenBank/DDBJ databases">
        <title>Sequencing the genomes of 1000 actinobacteria strains.</title>
        <authorList>
            <person name="Klenk H.-P."/>
        </authorList>
    </citation>
    <scope>NUCLEOTIDE SEQUENCE</scope>
    <source>
        <strain evidence="5">DSM 45354</strain>
    </source>
</reference>
<accession>A0A927N847</accession>
<dbReference type="AlphaFoldDB" id="A0A927N847"/>
<evidence type="ECO:0000313" key="5">
    <source>
        <dbReference type="EMBL" id="MBE1610707.1"/>
    </source>
</evidence>
<comment type="caution">
    <text evidence="5">The sequence shown here is derived from an EMBL/GenBank/DDBJ whole genome shotgun (WGS) entry which is preliminary data.</text>
</comment>